<dbReference type="InterPro" id="IPR050340">
    <property type="entry name" value="Cytosolic_Fe-S_CAF"/>
</dbReference>
<evidence type="ECO:0000313" key="8">
    <source>
        <dbReference type="Ensembl" id="ENSSANP00000035306.1"/>
    </source>
</evidence>
<evidence type="ECO:0000313" key="9">
    <source>
        <dbReference type="Proteomes" id="UP000472260"/>
    </source>
</evidence>
<dbReference type="SMART" id="SM00902">
    <property type="entry name" value="Fe_hyd_SSU"/>
    <property type="match status" value="1"/>
</dbReference>
<dbReference type="FunFam" id="3.30.70.20:FF:000042">
    <property type="entry name" value="Cytosolic Fe-S cluster assembly factor NAR1"/>
    <property type="match status" value="1"/>
</dbReference>
<keyword evidence="3" id="KW-0479">Metal-binding</keyword>
<reference evidence="8" key="2">
    <citation type="submission" date="2025-09" db="UniProtKB">
        <authorList>
            <consortium name="Ensembl"/>
        </authorList>
    </citation>
    <scope>IDENTIFICATION</scope>
</reference>
<evidence type="ECO:0000256" key="4">
    <source>
        <dbReference type="ARBA" id="ARBA00023004"/>
    </source>
</evidence>
<dbReference type="Proteomes" id="UP000472260">
    <property type="component" value="Unassembled WGS sequence"/>
</dbReference>
<name>A0A671MTN7_9TELE</name>
<evidence type="ECO:0000256" key="2">
    <source>
        <dbReference type="ARBA" id="ARBA00022485"/>
    </source>
</evidence>
<feature type="domain" description="Iron hydrogenase small subunit" evidence="7">
    <location>
        <begin position="388"/>
        <end position="444"/>
    </location>
</feature>
<evidence type="ECO:0000256" key="5">
    <source>
        <dbReference type="ARBA" id="ARBA00023014"/>
    </source>
</evidence>
<dbReference type="PANTHER" id="PTHR11615">
    <property type="entry name" value="NITRATE, FORMATE, IRON DEHYDROGENASE"/>
    <property type="match status" value="1"/>
</dbReference>
<dbReference type="Ensembl" id="ENSSANT00000037609.1">
    <property type="protein sequence ID" value="ENSSANP00000035306.1"/>
    <property type="gene ID" value="ENSSANG00000018036.1"/>
</dbReference>
<evidence type="ECO:0000256" key="3">
    <source>
        <dbReference type="ARBA" id="ARBA00022723"/>
    </source>
</evidence>
<proteinExistence type="inferred from homology"/>
<reference evidence="8" key="1">
    <citation type="submission" date="2025-08" db="UniProtKB">
        <authorList>
            <consortium name="Ensembl"/>
        </authorList>
    </citation>
    <scope>IDENTIFICATION</scope>
</reference>
<evidence type="ECO:0000256" key="1">
    <source>
        <dbReference type="ARBA" id="ARBA00006596"/>
    </source>
</evidence>
<dbReference type="InterPro" id="IPR003149">
    <property type="entry name" value="Fe_hydrogenase_ssu"/>
</dbReference>
<accession>A0A671MTN7</accession>
<organism evidence="8 9">
    <name type="scientific">Sinocyclocheilus anshuiensis</name>
    <dbReference type="NCBI Taxonomy" id="1608454"/>
    <lineage>
        <taxon>Eukaryota</taxon>
        <taxon>Metazoa</taxon>
        <taxon>Chordata</taxon>
        <taxon>Craniata</taxon>
        <taxon>Vertebrata</taxon>
        <taxon>Euteleostomi</taxon>
        <taxon>Actinopterygii</taxon>
        <taxon>Neopterygii</taxon>
        <taxon>Teleostei</taxon>
        <taxon>Ostariophysi</taxon>
        <taxon>Cypriniformes</taxon>
        <taxon>Cyprinidae</taxon>
        <taxon>Cyprininae</taxon>
        <taxon>Sinocyclocheilus</taxon>
    </lineage>
</organism>
<dbReference type="Pfam" id="PF02256">
    <property type="entry name" value="Fe_hyd_SSU"/>
    <property type="match status" value="1"/>
</dbReference>
<dbReference type="GO" id="GO:0046872">
    <property type="term" value="F:metal ion binding"/>
    <property type="evidence" value="ECO:0007669"/>
    <property type="project" value="UniProtKB-KW"/>
</dbReference>
<dbReference type="SUPFAM" id="SSF53920">
    <property type="entry name" value="Fe-only hydrogenase"/>
    <property type="match status" value="1"/>
</dbReference>
<protein>
    <recommendedName>
        <fullName evidence="6">Nuclear prelamin A recognition factor-like protein</fullName>
    </recommendedName>
</protein>
<keyword evidence="4" id="KW-0408">Iron</keyword>
<dbReference type="AlphaFoldDB" id="A0A671MTN7"/>
<keyword evidence="5" id="KW-0411">Iron-sulfur</keyword>
<comment type="similarity">
    <text evidence="1">Belongs to the NARF family.</text>
</comment>
<dbReference type="GO" id="GO:0051539">
    <property type="term" value="F:4 iron, 4 sulfur cluster binding"/>
    <property type="evidence" value="ECO:0007669"/>
    <property type="project" value="UniProtKB-KW"/>
</dbReference>
<dbReference type="Gene3D" id="3.40.950.10">
    <property type="entry name" value="Fe-only Hydrogenase (Larger Subunit), Chain L, domain 3"/>
    <property type="match status" value="1"/>
</dbReference>
<keyword evidence="2" id="KW-0004">4Fe-4S</keyword>
<sequence length="454" mass="51118">MASHFSGVLKLTDLDDFITPSQACVKPVKVEKKQGRSVAKIQIEDDGSYFQVDQDGQRQKLEKAKITLNDCLACSGCITSAESVLITQQSHEELYRVLRQNKQVSSSEQKVVVVSVSPQSRASLAAHYGLSSSEVARRLTSFLKNLGVHHVFDTGFSRSFSLLESQREFLERFRRKEVDKKALPMLASACPGWICYAEKTHGEFILPYISTTRSPQQMMGSLVKGYFASQKGVSPQQIYHVTVMPCYDKKLEASRPDFYLSKYETREVDCVITSGDTYQIDSYELLGHAGSGSGGYLHHIYKHAAKQLFGVEVDELTYKTIKNKDFQEVTLEKDGQVLLRFAAVYGFRNIQNLVQKLKRGKSQYHFVEVMACPSGSLNGGGQLKPSSDQTNKELLQQVEELYHGERTSVPEQDSRVAELYQSWLESVGKEIARPLLHTQYHAVEKNTNGLSIKW</sequence>
<keyword evidence="9" id="KW-1185">Reference proteome</keyword>
<evidence type="ECO:0000256" key="6">
    <source>
        <dbReference type="ARBA" id="ARBA00041553"/>
    </source>
</evidence>
<dbReference type="InterPro" id="IPR009016">
    <property type="entry name" value="Fe_hydrogenase"/>
</dbReference>
<dbReference type="Pfam" id="PF02906">
    <property type="entry name" value="Fe_hyd_lg_C"/>
    <property type="match status" value="2"/>
</dbReference>
<gene>
    <name evidence="8" type="primary">narfl</name>
</gene>
<dbReference type="Gene3D" id="3.40.50.1780">
    <property type="match status" value="2"/>
</dbReference>
<evidence type="ECO:0000259" key="7">
    <source>
        <dbReference type="SMART" id="SM00902"/>
    </source>
</evidence>
<dbReference type="InterPro" id="IPR004108">
    <property type="entry name" value="Fe_hydrogenase_lsu_C"/>
</dbReference>